<organism evidence="1 2">
    <name type="scientific">Kribbibacterium absianum</name>
    <dbReference type="NCBI Taxonomy" id="3044210"/>
    <lineage>
        <taxon>Bacteria</taxon>
        <taxon>Bacillati</taxon>
        <taxon>Actinomycetota</taxon>
        <taxon>Coriobacteriia</taxon>
        <taxon>Coriobacteriales</taxon>
        <taxon>Kribbibacteriaceae</taxon>
        <taxon>Kribbibacterium</taxon>
    </lineage>
</organism>
<name>A0ABT6ZLL4_9ACTN</name>
<dbReference type="EMBL" id="JASJEX010000002">
    <property type="protein sequence ID" value="MDJ1129551.1"/>
    <property type="molecule type" value="Genomic_DNA"/>
</dbReference>
<dbReference type="Proteomes" id="UP001431693">
    <property type="component" value="Unassembled WGS sequence"/>
</dbReference>
<accession>A0ABT6ZLL4</accession>
<protein>
    <recommendedName>
        <fullName evidence="3">DUF5067 domain-containing protein</fullName>
    </recommendedName>
</protein>
<evidence type="ECO:0000313" key="1">
    <source>
        <dbReference type="EMBL" id="MDJ1129551.1"/>
    </source>
</evidence>
<evidence type="ECO:0008006" key="3">
    <source>
        <dbReference type="Google" id="ProtNLM"/>
    </source>
</evidence>
<gene>
    <name evidence="1" type="ORF">QJ043_05580</name>
</gene>
<evidence type="ECO:0000313" key="2">
    <source>
        <dbReference type="Proteomes" id="UP001431693"/>
    </source>
</evidence>
<comment type="caution">
    <text evidence="1">The sequence shown here is derived from an EMBL/GenBank/DDBJ whole genome shotgun (WGS) entry which is preliminary data.</text>
</comment>
<keyword evidence="2" id="KW-1185">Reference proteome</keyword>
<dbReference type="PROSITE" id="PS51257">
    <property type="entry name" value="PROKAR_LIPOPROTEIN"/>
    <property type="match status" value="1"/>
</dbReference>
<reference evidence="1" key="1">
    <citation type="submission" date="2023-05" db="EMBL/GenBank/DDBJ databases">
        <title>[olsenella] sp. nov., isolated from a pig farm feces dump.</title>
        <authorList>
            <person name="Chang Y.-H."/>
        </authorList>
    </citation>
    <scope>NUCLEOTIDE SEQUENCE</scope>
    <source>
        <strain evidence="1">YH-ols2217</strain>
    </source>
</reference>
<proteinExistence type="predicted"/>
<sequence>MKSKVAARVHLFSAVLTLAILVGLAGCSGTTGSYSNGGMDTPTATTKYGKLYGEFGLNTDFTPDTPNFKDVTYKITSIERSRNLLSVTVQWTSLKDGATPALAQNMTVYDDAGHECKLSSGLETGSEKLKKGASDSYVVLYEYRSNVSKYELSLSDEFNEPMSSFGISVDEETGKAAQEK</sequence>
<dbReference type="RefSeq" id="WP_283713663.1">
    <property type="nucleotide sequence ID" value="NZ_JASJEW010000006.1"/>
</dbReference>